<protein>
    <submittedName>
        <fullName evidence="6">Uncharacterized protein sco1/senc/prrc, involved in biogenesis of respiratory and photosynthetic systems</fullName>
    </submittedName>
</protein>
<evidence type="ECO:0000256" key="1">
    <source>
        <dbReference type="ARBA" id="ARBA00010996"/>
    </source>
</evidence>
<comment type="similarity">
    <text evidence="1">Belongs to the SCO1/2 family.</text>
</comment>
<evidence type="ECO:0000256" key="2">
    <source>
        <dbReference type="ARBA" id="ARBA00023008"/>
    </source>
</evidence>
<reference evidence="6" key="1">
    <citation type="journal article" date="2011" name="Environ. Microbiol.">
        <title>Time-series analyses of Monterey Bay coastal microbial picoplankton using a 'genome proxy' microarray.</title>
        <authorList>
            <person name="Rich V.I."/>
            <person name="Pham V.D."/>
            <person name="Eppley J."/>
            <person name="Shi Y."/>
            <person name="DeLong E.F."/>
        </authorList>
    </citation>
    <scope>NUCLEOTIDE SEQUENCE</scope>
</reference>
<evidence type="ECO:0000256" key="3">
    <source>
        <dbReference type="PIRSR" id="PIRSR603782-1"/>
    </source>
</evidence>
<dbReference type="InterPro" id="IPR036249">
    <property type="entry name" value="Thioredoxin-like_sf"/>
</dbReference>
<accession>E0XRB4</accession>
<feature type="binding site" evidence="3">
    <location>
        <position position="79"/>
    </location>
    <ligand>
        <name>Cu cation</name>
        <dbReference type="ChEBI" id="CHEBI:23378"/>
    </ligand>
</feature>
<dbReference type="Gene3D" id="3.40.30.10">
    <property type="entry name" value="Glutaredoxin"/>
    <property type="match status" value="1"/>
</dbReference>
<dbReference type="InterPro" id="IPR003782">
    <property type="entry name" value="SCO1/SenC"/>
</dbReference>
<keyword evidence="2 3" id="KW-0186">Copper</keyword>
<dbReference type="PANTHER" id="PTHR12151">
    <property type="entry name" value="ELECTRON TRANSPORT PROTIN SCO1/SENC FAMILY MEMBER"/>
    <property type="match status" value="1"/>
</dbReference>
<dbReference type="Pfam" id="PF02630">
    <property type="entry name" value="SCO1-SenC"/>
    <property type="match status" value="1"/>
</dbReference>
<evidence type="ECO:0000256" key="4">
    <source>
        <dbReference type="PIRSR" id="PIRSR603782-2"/>
    </source>
</evidence>
<name>E0XRB4_9BACT</name>
<dbReference type="AlphaFoldDB" id="E0XRB4"/>
<keyword evidence="3" id="KW-0479">Metal-binding</keyword>
<dbReference type="PROSITE" id="PS51352">
    <property type="entry name" value="THIOREDOXIN_2"/>
    <property type="match status" value="1"/>
</dbReference>
<dbReference type="CDD" id="cd02968">
    <property type="entry name" value="SCO"/>
    <property type="match status" value="1"/>
</dbReference>
<dbReference type="EMBL" id="GU474850">
    <property type="protein sequence ID" value="ADI16955.1"/>
    <property type="molecule type" value="Genomic_DNA"/>
</dbReference>
<organism evidence="6">
    <name type="scientific">uncultured Fidelibacterota bacterium HF0010_18O13</name>
    <dbReference type="NCBI Taxonomy" id="710789"/>
    <lineage>
        <taxon>Bacteria</taxon>
        <taxon>Pseudomonadati</taxon>
        <taxon>Fidelibacterota</taxon>
        <taxon>environmental samples</taxon>
    </lineage>
</organism>
<sequence>MSSLNKKIILAFLFIFMLGSFGFYIIDKATKSRINNIGIIGKVPSFSLTNFDGTVVTEKQLNDKISIVSFIFTQCEGACPIMSENMSTLQERFVSSGDIQFLSITTDPDYDTLDILNEYSSSYSNKNNWFFLRGDILDVIELSEKGFFLSAALLPAGHSTRLVLVDKELNIRKYYEGTVESNIFELQSDIVTLLNQG</sequence>
<dbReference type="InterPro" id="IPR013766">
    <property type="entry name" value="Thioredoxin_domain"/>
</dbReference>
<dbReference type="SUPFAM" id="SSF52833">
    <property type="entry name" value="Thioredoxin-like"/>
    <property type="match status" value="1"/>
</dbReference>
<proteinExistence type="inferred from homology"/>
<feature type="domain" description="Thioredoxin" evidence="5">
    <location>
        <begin position="37"/>
        <end position="195"/>
    </location>
</feature>
<feature type="binding site" evidence="3">
    <location>
        <position position="158"/>
    </location>
    <ligand>
        <name>Cu cation</name>
        <dbReference type="ChEBI" id="CHEBI:23378"/>
    </ligand>
</feature>
<feature type="binding site" evidence="3">
    <location>
        <position position="75"/>
    </location>
    <ligand>
        <name>Cu cation</name>
        <dbReference type="ChEBI" id="CHEBI:23378"/>
    </ligand>
</feature>
<evidence type="ECO:0000259" key="5">
    <source>
        <dbReference type="PROSITE" id="PS51352"/>
    </source>
</evidence>
<keyword evidence="4" id="KW-1015">Disulfide bond</keyword>
<dbReference type="GO" id="GO:0046872">
    <property type="term" value="F:metal ion binding"/>
    <property type="evidence" value="ECO:0007669"/>
    <property type="project" value="UniProtKB-KW"/>
</dbReference>
<evidence type="ECO:0000313" key="6">
    <source>
        <dbReference type="EMBL" id="ADI16955.1"/>
    </source>
</evidence>
<dbReference type="PANTHER" id="PTHR12151:SF25">
    <property type="entry name" value="LINALOOL DEHYDRATASE_ISOMERASE DOMAIN-CONTAINING PROTEIN"/>
    <property type="match status" value="1"/>
</dbReference>
<feature type="disulfide bond" description="Redox-active" evidence="4">
    <location>
        <begin position="75"/>
        <end position="79"/>
    </location>
</feature>